<accession>A0A5B8Y3K2</accession>
<evidence type="ECO:0000313" key="5">
    <source>
        <dbReference type="EMBL" id="QDG51219.1"/>
    </source>
</evidence>
<feature type="transmembrane region" description="Helical" evidence="4">
    <location>
        <begin position="80"/>
        <end position="97"/>
    </location>
</feature>
<keyword evidence="4" id="KW-0812">Transmembrane</keyword>
<evidence type="ECO:0000256" key="1">
    <source>
        <dbReference type="ARBA" id="ARBA00022679"/>
    </source>
</evidence>
<keyword evidence="4" id="KW-1133">Transmembrane helix</keyword>
<evidence type="ECO:0000256" key="2">
    <source>
        <dbReference type="RuleBase" id="RU003750"/>
    </source>
</evidence>
<dbReference type="Pfam" id="PF01066">
    <property type="entry name" value="CDP-OH_P_transf"/>
    <property type="match status" value="1"/>
</dbReference>
<organism evidence="5 6">
    <name type="scientific">Persicimonas caeni</name>
    <dbReference type="NCBI Taxonomy" id="2292766"/>
    <lineage>
        <taxon>Bacteria</taxon>
        <taxon>Deltaproteobacteria</taxon>
        <taxon>Bradymonadales</taxon>
        <taxon>Bradymonadaceae</taxon>
        <taxon>Persicimonas</taxon>
    </lineage>
</organism>
<feature type="transmembrane region" description="Helical" evidence="4">
    <location>
        <begin position="198"/>
        <end position="216"/>
    </location>
</feature>
<feature type="transmembrane region" description="Helical" evidence="4">
    <location>
        <begin position="12"/>
        <end position="33"/>
    </location>
</feature>
<evidence type="ECO:0000256" key="4">
    <source>
        <dbReference type="SAM" id="Phobius"/>
    </source>
</evidence>
<dbReference type="GO" id="GO:0008654">
    <property type="term" value="P:phospholipid biosynthetic process"/>
    <property type="evidence" value="ECO:0007669"/>
    <property type="project" value="InterPro"/>
</dbReference>
<gene>
    <name evidence="5" type="ORF">FIV42_10845</name>
</gene>
<proteinExistence type="inferred from homology"/>
<keyword evidence="6" id="KW-1185">Reference proteome</keyword>
<feature type="transmembrane region" description="Helical" evidence="4">
    <location>
        <begin position="158"/>
        <end position="177"/>
    </location>
</feature>
<dbReference type="PROSITE" id="PS00379">
    <property type="entry name" value="CDP_ALCOHOL_P_TRANSF"/>
    <property type="match status" value="1"/>
</dbReference>
<accession>A0A4Y6PSW3</accession>
<dbReference type="GO" id="GO:0016020">
    <property type="term" value="C:membrane"/>
    <property type="evidence" value="ECO:0007669"/>
    <property type="project" value="InterPro"/>
</dbReference>
<dbReference type="Gene3D" id="1.20.120.1760">
    <property type="match status" value="1"/>
</dbReference>
<feature type="transmembrane region" description="Helical" evidence="4">
    <location>
        <begin position="222"/>
        <end position="241"/>
    </location>
</feature>
<comment type="similarity">
    <text evidence="2">Belongs to the CDP-alcohol phosphatidyltransferase class-I family.</text>
</comment>
<dbReference type="InterPro" id="IPR000462">
    <property type="entry name" value="CDP-OH_P_trans"/>
</dbReference>
<reference evidence="5 6" key="1">
    <citation type="submission" date="2019-06" db="EMBL/GenBank/DDBJ databases">
        <title>Persicimonas caeni gen. nov., sp. nov., a predatory bacterium isolated from solar saltern.</title>
        <authorList>
            <person name="Wang S."/>
        </authorList>
    </citation>
    <scope>NUCLEOTIDE SEQUENCE [LARGE SCALE GENOMIC DNA]</scope>
    <source>
        <strain evidence="5 6">YN101</strain>
    </source>
</reference>
<evidence type="ECO:0000256" key="3">
    <source>
        <dbReference type="SAM" id="MobiDB-lite"/>
    </source>
</evidence>
<sequence>MNTMDGSTNVWMALAPGLAILGILLLALAVFLIRQPKFEQKASRKTGSVLLPQVLIRYAYWLSESFVAPLDRLGLRPNHVTAFSVVLSTAAAGLIATGHLMSAAWVLFAAMACDLIDGLLARSLDMQSSVGAFFDSFCDRISEGVVFAGLAYYGRENLLFFLSLWGLVASYMISYARGRGEGLGVDCKVGLMQRPERLLVLFFTLLLAPLIAAFGPGGVSQMQVVLTGIGLLAALSTITAGQRALWIMRALSQTDPAAPDNAGRPSGSSSMAEASS</sequence>
<dbReference type="InterPro" id="IPR043130">
    <property type="entry name" value="CDP-OH_PTrfase_TM_dom"/>
</dbReference>
<name>A0A4Y6PSW3_PERCE</name>
<feature type="compositionally biased region" description="Low complexity" evidence="3">
    <location>
        <begin position="266"/>
        <end position="276"/>
    </location>
</feature>
<dbReference type="Proteomes" id="UP000315995">
    <property type="component" value="Chromosome"/>
</dbReference>
<dbReference type="OrthoDB" id="9785831at2"/>
<keyword evidence="1 2" id="KW-0808">Transferase</keyword>
<keyword evidence="4" id="KW-0472">Membrane</keyword>
<feature type="region of interest" description="Disordered" evidence="3">
    <location>
        <begin position="255"/>
        <end position="276"/>
    </location>
</feature>
<dbReference type="InterPro" id="IPR048254">
    <property type="entry name" value="CDP_ALCOHOL_P_TRANSF_CS"/>
</dbReference>
<dbReference type="GO" id="GO:0016780">
    <property type="term" value="F:phosphotransferase activity, for other substituted phosphate groups"/>
    <property type="evidence" value="ECO:0007669"/>
    <property type="project" value="InterPro"/>
</dbReference>
<dbReference type="AlphaFoldDB" id="A0A4Y6PSW3"/>
<protein>
    <submittedName>
        <fullName evidence="5">CDP-alcohol phosphatidyltransferase family protein</fullName>
    </submittedName>
</protein>
<dbReference type="EMBL" id="CP041186">
    <property type="protein sequence ID" value="QDG51219.1"/>
    <property type="molecule type" value="Genomic_DNA"/>
</dbReference>
<evidence type="ECO:0000313" key="6">
    <source>
        <dbReference type="Proteomes" id="UP000315995"/>
    </source>
</evidence>